<dbReference type="InterPro" id="IPR023366">
    <property type="entry name" value="ATP_synth_asu-like_sf"/>
</dbReference>
<evidence type="ECO:0000256" key="6">
    <source>
        <dbReference type="ARBA" id="ARBA00022619"/>
    </source>
</evidence>
<dbReference type="PIRSF" id="PIRSF000498">
    <property type="entry name" value="Riboflavin_syn_A"/>
    <property type="match status" value="1"/>
</dbReference>
<dbReference type="InterPro" id="IPR017938">
    <property type="entry name" value="Riboflavin_synthase-like_b-brl"/>
</dbReference>
<reference evidence="12 13" key="1">
    <citation type="journal article" date="2019" name="ISME J.">
        <title>Genome analyses of uncultured TG2/ZB3 bacteria in 'Margulisbacteria' specifically attached to ectosymbiotic spirochetes of protists in the termite gut.</title>
        <authorList>
            <person name="Utami Y.D."/>
            <person name="Kuwahara H."/>
            <person name="Igai K."/>
            <person name="Murakami T."/>
            <person name="Sugaya K."/>
            <person name="Morikawa T."/>
            <person name="Nagura Y."/>
            <person name="Yuki M."/>
            <person name="Deevong P."/>
            <person name="Inoue T."/>
            <person name="Kihara K."/>
            <person name="Lo N."/>
            <person name="Yamada A."/>
            <person name="Ohkuma M."/>
            <person name="Hongoh Y."/>
        </authorList>
    </citation>
    <scope>NUCLEOTIDE SEQUENCE [LARGE SCALE GENOMIC DNA]</scope>
    <source>
        <strain evidence="12">NkOx7-02</strain>
    </source>
</reference>
<comment type="function">
    <text evidence="2">Catalyzes the dismutation of two molecules of 6,7-dimethyl-8-ribityllumazine, resulting in the formation of riboflavin and 5-amino-6-(D-ribitylamino)uracil.</text>
</comment>
<dbReference type="AlphaFoldDB" id="A0A388TGG2"/>
<evidence type="ECO:0000256" key="1">
    <source>
        <dbReference type="ARBA" id="ARBA00000968"/>
    </source>
</evidence>
<dbReference type="EC" id="2.5.1.9" evidence="4 9"/>
<evidence type="ECO:0000256" key="10">
    <source>
        <dbReference type="PROSITE-ProRule" id="PRU00524"/>
    </source>
</evidence>
<feature type="repeat" description="Lumazine-binding" evidence="10">
    <location>
        <begin position="92"/>
        <end position="182"/>
    </location>
</feature>
<protein>
    <recommendedName>
        <fullName evidence="5 9">Riboflavin synthase</fullName>
        <ecNumber evidence="4 9">2.5.1.9</ecNumber>
    </recommendedName>
</protein>
<comment type="pathway">
    <text evidence="3">Cofactor biosynthesis; riboflavin biosynthesis; riboflavin from 2-hydroxy-3-oxobutyl phosphate and 5-amino-6-(D-ribitylamino)uracil: step 2/2.</text>
</comment>
<comment type="caution">
    <text evidence="12">The sequence shown here is derived from an EMBL/GenBank/DDBJ whole genome shotgun (WGS) entry which is preliminary data.</text>
</comment>
<dbReference type="InterPro" id="IPR001783">
    <property type="entry name" value="Lumazine-bd"/>
</dbReference>
<sequence length="196" mass="21165">MFTGIIEEIGRVAAVGQRLEIAAPKIGQDTRLGDSVAVNGTCLTVAEIKNAILVFDTMPLTLRDTLLGGLRAGDNVNLERALRADGRLGGHFVSGHVDEAGLVESWADNLLRVKVTEQKMLAPKGSITLNGVSLTIQDVAGCVFTVSLVKHTLRTTTLGSLRAGDKINVEYDLLLRYLQNLIIKGQPRAGLKRFIY</sequence>
<accession>A0A388TGG2</accession>
<feature type="domain" description="Lumazine-binding" evidence="11">
    <location>
        <begin position="92"/>
        <end position="182"/>
    </location>
</feature>
<dbReference type="Proteomes" id="UP000275925">
    <property type="component" value="Unassembled WGS sequence"/>
</dbReference>
<evidence type="ECO:0000256" key="7">
    <source>
        <dbReference type="ARBA" id="ARBA00022679"/>
    </source>
</evidence>
<evidence type="ECO:0000256" key="4">
    <source>
        <dbReference type="ARBA" id="ARBA00012827"/>
    </source>
</evidence>
<dbReference type="PROSITE" id="PS51177">
    <property type="entry name" value="LUMAZINE_BIND"/>
    <property type="match status" value="2"/>
</dbReference>
<dbReference type="PANTHER" id="PTHR21098">
    <property type="entry name" value="RIBOFLAVIN SYNTHASE ALPHA CHAIN"/>
    <property type="match status" value="1"/>
</dbReference>
<organism evidence="12 13">
    <name type="scientific">Candidatus Termititenax persephonae</name>
    <dbReference type="NCBI Taxonomy" id="2218525"/>
    <lineage>
        <taxon>Bacteria</taxon>
        <taxon>Bacillati</taxon>
        <taxon>Candidatus Margulisiibacteriota</taxon>
        <taxon>Candidatus Termititenacia</taxon>
        <taxon>Candidatus Termititenacales</taxon>
        <taxon>Candidatus Termititenacaceae</taxon>
        <taxon>Candidatus Termititenax</taxon>
    </lineage>
</organism>
<dbReference type="Pfam" id="PF00677">
    <property type="entry name" value="Lum_binding"/>
    <property type="match status" value="2"/>
</dbReference>
<dbReference type="NCBIfam" id="NF006767">
    <property type="entry name" value="PRK09289.1"/>
    <property type="match status" value="1"/>
</dbReference>
<dbReference type="Gene3D" id="2.40.30.20">
    <property type="match status" value="2"/>
</dbReference>
<keyword evidence="13" id="KW-1185">Reference proteome</keyword>
<feature type="repeat" description="Lumazine-binding" evidence="10">
    <location>
        <begin position="1"/>
        <end position="91"/>
    </location>
</feature>
<evidence type="ECO:0000256" key="9">
    <source>
        <dbReference type="NCBIfam" id="TIGR00187"/>
    </source>
</evidence>
<evidence type="ECO:0000256" key="8">
    <source>
        <dbReference type="ARBA" id="ARBA00022737"/>
    </source>
</evidence>
<feature type="domain" description="Lumazine-binding" evidence="11">
    <location>
        <begin position="1"/>
        <end position="91"/>
    </location>
</feature>
<evidence type="ECO:0000256" key="5">
    <source>
        <dbReference type="ARBA" id="ARBA00013950"/>
    </source>
</evidence>
<dbReference type="GO" id="GO:0004746">
    <property type="term" value="F:riboflavin synthase activity"/>
    <property type="evidence" value="ECO:0007669"/>
    <property type="project" value="UniProtKB-UniRule"/>
</dbReference>
<dbReference type="InterPro" id="IPR026017">
    <property type="entry name" value="Lumazine-bd_dom"/>
</dbReference>
<keyword evidence="7" id="KW-0808">Transferase</keyword>
<proteinExistence type="predicted"/>
<dbReference type="PANTHER" id="PTHR21098:SF12">
    <property type="entry name" value="RIBOFLAVIN SYNTHASE"/>
    <property type="match status" value="1"/>
</dbReference>
<dbReference type="EMBL" id="BGZO01000009">
    <property type="protein sequence ID" value="GBR75882.1"/>
    <property type="molecule type" value="Genomic_DNA"/>
</dbReference>
<evidence type="ECO:0000256" key="3">
    <source>
        <dbReference type="ARBA" id="ARBA00004887"/>
    </source>
</evidence>
<gene>
    <name evidence="12" type="primary">ribE</name>
    <name evidence="12" type="ORF">NO2_0513</name>
</gene>
<dbReference type="SUPFAM" id="SSF63380">
    <property type="entry name" value="Riboflavin synthase domain-like"/>
    <property type="match status" value="2"/>
</dbReference>
<keyword evidence="8" id="KW-0677">Repeat</keyword>
<dbReference type="GO" id="GO:0009231">
    <property type="term" value="P:riboflavin biosynthetic process"/>
    <property type="evidence" value="ECO:0007669"/>
    <property type="project" value="UniProtKB-KW"/>
</dbReference>
<dbReference type="NCBIfam" id="TIGR00187">
    <property type="entry name" value="ribE"/>
    <property type="match status" value="1"/>
</dbReference>
<keyword evidence="6" id="KW-0686">Riboflavin biosynthesis</keyword>
<evidence type="ECO:0000313" key="13">
    <source>
        <dbReference type="Proteomes" id="UP000275925"/>
    </source>
</evidence>
<name>A0A388TGG2_9BACT</name>
<evidence type="ECO:0000313" key="12">
    <source>
        <dbReference type="EMBL" id="GBR75882.1"/>
    </source>
</evidence>
<comment type="catalytic activity">
    <reaction evidence="1">
        <text>2 6,7-dimethyl-8-(1-D-ribityl)lumazine + H(+) = 5-amino-6-(D-ribitylamino)uracil + riboflavin</text>
        <dbReference type="Rhea" id="RHEA:20772"/>
        <dbReference type="ChEBI" id="CHEBI:15378"/>
        <dbReference type="ChEBI" id="CHEBI:15934"/>
        <dbReference type="ChEBI" id="CHEBI:57986"/>
        <dbReference type="ChEBI" id="CHEBI:58201"/>
        <dbReference type="EC" id="2.5.1.9"/>
    </reaction>
</comment>
<evidence type="ECO:0000256" key="2">
    <source>
        <dbReference type="ARBA" id="ARBA00002803"/>
    </source>
</evidence>
<evidence type="ECO:0000259" key="11">
    <source>
        <dbReference type="PROSITE" id="PS51177"/>
    </source>
</evidence>
<dbReference type="CDD" id="cd00402">
    <property type="entry name" value="Riboflavin_synthase_like"/>
    <property type="match status" value="1"/>
</dbReference>